<protein>
    <submittedName>
        <fullName evidence="1">Uncharacterized protein</fullName>
    </submittedName>
</protein>
<dbReference type="STRING" id="1618480.US11_C0005G0033"/>
<evidence type="ECO:0000313" key="2">
    <source>
        <dbReference type="Proteomes" id="UP000034344"/>
    </source>
</evidence>
<name>A0A0G0E835_9BACT</name>
<reference evidence="1 2" key="1">
    <citation type="journal article" date="2015" name="Nature">
        <title>rRNA introns, odd ribosomes, and small enigmatic genomes across a large radiation of phyla.</title>
        <authorList>
            <person name="Brown C.T."/>
            <person name="Hug L.A."/>
            <person name="Thomas B.C."/>
            <person name="Sharon I."/>
            <person name="Castelle C.J."/>
            <person name="Singh A."/>
            <person name="Wilkins M.J."/>
            <person name="Williams K.H."/>
            <person name="Banfield J.F."/>
        </authorList>
    </citation>
    <scope>NUCLEOTIDE SEQUENCE [LARGE SCALE GENOMIC DNA]</scope>
</reference>
<dbReference type="AlphaFoldDB" id="A0A0G0E835"/>
<proteinExistence type="predicted"/>
<organism evidence="1 2">
    <name type="scientific">Candidatus Roizmanbacteria bacterium GW2011_GWA2_36_23</name>
    <dbReference type="NCBI Taxonomy" id="1618480"/>
    <lineage>
        <taxon>Bacteria</taxon>
        <taxon>Candidatus Roizmaniibacteriota</taxon>
    </lineage>
</organism>
<accession>A0A0G0E835</accession>
<dbReference type="Proteomes" id="UP000034344">
    <property type="component" value="Unassembled WGS sequence"/>
</dbReference>
<sequence>MQTIVLTKSQIEEVVFENKYRYNDKSRLLSRCIDDRYQDELDLSPLAIPGADAGQLAILYATANSYGFEIIEEKAYWVLSEVVGGVSNLHFHTDKKNENDPIAGCGHVRELQHEPQSYSLTKEQAEFIKIKVKNSLLMEAEDKVVTGKHLAGAVIQIKGNHSIYPAAYLETEEGKKRVEFFVLHQTLINERHKIIARKLIENKAVTLFPGCDMEYLYEAISDIAEQHFLETIKRLAKGLPLYRVNFNTDGSFKVVEQGNV</sequence>
<dbReference type="EMBL" id="LBRS01000005">
    <property type="protein sequence ID" value="KKQ01677.1"/>
    <property type="molecule type" value="Genomic_DNA"/>
</dbReference>
<evidence type="ECO:0000313" key="1">
    <source>
        <dbReference type="EMBL" id="KKQ01677.1"/>
    </source>
</evidence>
<comment type="caution">
    <text evidence="1">The sequence shown here is derived from an EMBL/GenBank/DDBJ whole genome shotgun (WGS) entry which is preliminary data.</text>
</comment>
<gene>
    <name evidence="1" type="ORF">US11_C0005G0033</name>
</gene>